<evidence type="ECO:0000256" key="1">
    <source>
        <dbReference type="ARBA" id="ARBA00023098"/>
    </source>
</evidence>
<dbReference type="GO" id="GO:0016020">
    <property type="term" value="C:membrane"/>
    <property type="evidence" value="ECO:0007669"/>
    <property type="project" value="TreeGrafter"/>
</dbReference>
<dbReference type="PANTHER" id="PTHR12406:SF45">
    <property type="entry name" value="PATATIN"/>
    <property type="match status" value="1"/>
</dbReference>
<dbReference type="SUPFAM" id="SSF52151">
    <property type="entry name" value="FabD/lysophospholipase-like"/>
    <property type="match status" value="1"/>
</dbReference>
<accession>B7FSY8</accession>
<name>B7FSY8_PHATC</name>
<dbReference type="GO" id="GO:0019433">
    <property type="term" value="P:triglyceride catabolic process"/>
    <property type="evidence" value="ECO:0007669"/>
    <property type="project" value="TreeGrafter"/>
</dbReference>
<dbReference type="RefSeq" id="XP_002178065.1">
    <property type="nucleotide sequence ID" value="XM_002178029.1"/>
</dbReference>
<dbReference type="eggNOG" id="KOG1263">
    <property type="taxonomic scope" value="Eukaryota"/>
</dbReference>
<dbReference type="InterPro" id="IPR002641">
    <property type="entry name" value="PNPLA_dom"/>
</dbReference>
<dbReference type="GO" id="GO:0005737">
    <property type="term" value="C:cytoplasm"/>
    <property type="evidence" value="ECO:0007669"/>
    <property type="project" value="TreeGrafter"/>
</dbReference>
<dbReference type="GO" id="GO:0004806">
    <property type="term" value="F:triacylglycerol lipase activity"/>
    <property type="evidence" value="ECO:0007669"/>
    <property type="project" value="TreeGrafter"/>
</dbReference>
<keyword evidence="2" id="KW-0732">Signal</keyword>
<dbReference type="GO" id="GO:0055088">
    <property type="term" value="P:lipid homeostasis"/>
    <property type="evidence" value="ECO:0007669"/>
    <property type="project" value="TreeGrafter"/>
</dbReference>
<evidence type="ECO:0000313" key="4">
    <source>
        <dbReference type="EMBL" id="EEC50879.1"/>
    </source>
</evidence>
<keyword evidence="5" id="KW-1185">Reference proteome</keyword>
<evidence type="ECO:0000313" key="5">
    <source>
        <dbReference type="Proteomes" id="UP000000759"/>
    </source>
</evidence>
<dbReference type="InParanoid" id="B7FSY8"/>
<keyword evidence="1" id="KW-0443">Lipid metabolism</keyword>
<feature type="signal peptide" evidence="2">
    <location>
        <begin position="1"/>
        <end position="20"/>
    </location>
</feature>
<dbReference type="KEGG" id="pti:PHATRDRAFT_32902"/>
<dbReference type="Pfam" id="PF01734">
    <property type="entry name" value="Patatin"/>
    <property type="match status" value="1"/>
</dbReference>
<dbReference type="OrthoDB" id="197155at2759"/>
<dbReference type="PaxDb" id="2850-Phatr32902"/>
<evidence type="ECO:0000259" key="3">
    <source>
        <dbReference type="Pfam" id="PF01734"/>
    </source>
</evidence>
<dbReference type="GO" id="GO:0005811">
    <property type="term" value="C:lipid droplet"/>
    <property type="evidence" value="ECO:0007669"/>
    <property type="project" value="TreeGrafter"/>
</dbReference>
<dbReference type="InterPro" id="IPR016035">
    <property type="entry name" value="Acyl_Trfase/lysoPLipase"/>
</dbReference>
<feature type="domain" description="PNPLA" evidence="3">
    <location>
        <begin position="55"/>
        <end position="195"/>
    </location>
</feature>
<proteinExistence type="predicted"/>
<protein>
    <recommendedName>
        <fullName evidence="3">PNPLA domain-containing protein</fullName>
    </recommendedName>
</protein>
<dbReference type="Gene3D" id="3.40.1090.10">
    <property type="entry name" value="Cytosolic phospholipase A2 catalytic domain"/>
    <property type="match status" value="1"/>
</dbReference>
<reference evidence="5" key="2">
    <citation type="submission" date="2008-08" db="EMBL/GenBank/DDBJ databases">
        <authorList>
            <consortium name="Diatom Consortium"/>
            <person name="Grigoriev I."/>
            <person name="Grimwood J."/>
            <person name="Kuo A."/>
            <person name="Otillar R.P."/>
            <person name="Salamov A."/>
            <person name="Detter J.C."/>
            <person name="Lindquist E."/>
            <person name="Shapiro H."/>
            <person name="Lucas S."/>
            <person name="Glavina del Rio T."/>
            <person name="Pitluck S."/>
            <person name="Rokhsar D."/>
            <person name="Bowler C."/>
        </authorList>
    </citation>
    <scope>GENOME REANNOTATION</scope>
    <source>
        <strain evidence="5">CCAP 1055/1</strain>
    </source>
</reference>
<dbReference type="EMBL" id="CM000606">
    <property type="protein sequence ID" value="EEC50879.1"/>
    <property type="molecule type" value="Genomic_DNA"/>
</dbReference>
<dbReference type="PANTHER" id="PTHR12406">
    <property type="entry name" value="CALCIUM-INDEPENDENT PHOSPHOLIPASE A2 IPLA2 -RELATED"/>
    <property type="match status" value="1"/>
</dbReference>
<gene>
    <name evidence="4" type="ORF">PHATRDRAFT_32902</name>
</gene>
<evidence type="ECO:0000256" key="2">
    <source>
        <dbReference type="SAM" id="SignalP"/>
    </source>
</evidence>
<dbReference type="Proteomes" id="UP000000759">
    <property type="component" value="Chromosome 2"/>
</dbReference>
<dbReference type="InterPro" id="IPR033562">
    <property type="entry name" value="PLPL"/>
</dbReference>
<sequence>MVQLVKTCFLIFIGQQLADAFGAKEHRKLRNLTCISTKTIRQDSEMLRDAKRPHLIFPGGGIFFYWQAGAVTFLRDNGYDLASTSSTGASAGALTATLTTNDVDFYEATDLALRIAKDAGVWDRNRGLQGIWGPMIYDWLDEILPADAAARSNKRGLSLLVTKIPSLGTEKICAFDSRKDLIECNMASVHLPWFLDEIVTTLTAVSSQVNVIIIHGESQALRLFLTTRKIRFIDLEVS</sequence>
<dbReference type="GeneID" id="7197501"/>
<feature type="chain" id="PRO_5002852648" description="PNPLA domain-containing protein" evidence="2">
    <location>
        <begin position="21"/>
        <end position="238"/>
    </location>
</feature>
<dbReference type="STRING" id="556484.B7FSY8"/>
<dbReference type="AlphaFoldDB" id="B7FSY8"/>
<organism evidence="4 5">
    <name type="scientific">Phaeodactylum tricornutum (strain CCAP 1055/1)</name>
    <dbReference type="NCBI Taxonomy" id="556484"/>
    <lineage>
        <taxon>Eukaryota</taxon>
        <taxon>Sar</taxon>
        <taxon>Stramenopiles</taxon>
        <taxon>Ochrophyta</taxon>
        <taxon>Bacillariophyta</taxon>
        <taxon>Bacillariophyceae</taxon>
        <taxon>Bacillariophycidae</taxon>
        <taxon>Naviculales</taxon>
        <taxon>Phaeodactylaceae</taxon>
        <taxon>Phaeodactylum</taxon>
    </lineage>
</organism>
<reference evidence="4 5" key="1">
    <citation type="journal article" date="2008" name="Nature">
        <title>The Phaeodactylum genome reveals the evolutionary history of diatom genomes.</title>
        <authorList>
            <person name="Bowler C."/>
            <person name="Allen A.E."/>
            <person name="Badger J.H."/>
            <person name="Grimwood J."/>
            <person name="Jabbari K."/>
            <person name="Kuo A."/>
            <person name="Maheswari U."/>
            <person name="Martens C."/>
            <person name="Maumus F."/>
            <person name="Otillar R.P."/>
            <person name="Rayko E."/>
            <person name="Salamov A."/>
            <person name="Vandepoele K."/>
            <person name="Beszteri B."/>
            <person name="Gruber A."/>
            <person name="Heijde M."/>
            <person name="Katinka M."/>
            <person name="Mock T."/>
            <person name="Valentin K."/>
            <person name="Verret F."/>
            <person name="Berges J.A."/>
            <person name="Brownlee C."/>
            <person name="Cadoret J.P."/>
            <person name="Chiovitti A."/>
            <person name="Choi C.J."/>
            <person name="Coesel S."/>
            <person name="De Martino A."/>
            <person name="Detter J.C."/>
            <person name="Durkin C."/>
            <person name="Falciatore A."/>
            <person name="Fournet J."/>
            <person name="Haruta M."/>
            <person name="Huysman M.J."/>
            <person name="Jenkins B.D."/>
            <person name="Jiroutova K."/>
            <person name="Jorgensen R.E."/>
            <person name="Joubert Y."/>
            <person name="Kaplan A."/>
            <person name="Kroger N."/>
            <person name="Kroth P.G."/>
            <person name="La Roche J."/>
            <person name="Lindquist E."/>
            <person name="Lommer M."/>
            <person name="Martin-Jezequel V."/>
            <person name="Lopez P.J."/>
            <person name="Lucas S."/>
            <person name="Mangogna M."/>
            <person name="McGinnis K."/>
            <person name="Medlin L.K."/>
            <person name="Montsant A."/>
            <person name="Oudot-Le Secq M.P."/>
            <person name="Napoli C."/>
            <person name="Obornik M."/>
            <person name="Parker M.S."/>
            <person name="Petit J.L."/>
            <person name="Porcel B.M."/>
            <person name="Poulsen N."/>
            <person name="Robison M."/>
            <person name="Rychlewski L."/>
            <person name="Rynearson T.A."/>
            <person name="Schmutz J."/>
            <person name="Shapiro H."/>
            <person name="Siaut M."/>
            <person name="Stanley M."/>
            <person name="Sussman M.R."/>
            <person name="Taylor A.R."/>
            <person name="Vardi A."/>
            <person name="von Dassow P."/>
            <person name="Vyverman W."/>
            <person name="Willis A."/>
            <person name="Wyrwicz L.S."/>
            <person name="Rokhsar D.S."/>
            <person name="Weissenbach J."/>
            <person name="Armbrust E.V."/>
            <person name="Green B.R."/>
            <person name="Van de Peer Y."/>
            <person name="Grigoriev I.V."/>
        </authorList>
    </citation>
    <scope>NUCLEOTIDE SEQUENCE [LARGE SCALE GENOMIC DNA]</scope>
    <source>
        <strain evidence="4 5">CCAP 1055/1</strain>
    </source>
</reference>